<organism evidence="2 3">
    <name type="scientific">Luteimonas salinisoli</name>
    <dbReference type="NCBI Taxonomy" id="2752307"/>
    <lineage>
        <taxon>Bacteria</taxon>
        <taxon>Pseudomonadati</taxon>
        <taxon>Pseudomonadota</taxon>
        <taxon>Gammaproteobacteria</taxon>
        <taxon>Lysobacterales</taxon>
        <taxon>Lysobacteraceae</taxon>
        <taxon>Luteimonas</taxon>
    </lineage>
</organism>
<reference evidence="2 3" key="1">
    <citation type="submission" date="2020-07" db="EMBL/GenBank/DDBJ databases">
        <title>Luteimonas sp. SJ-92.</title>
        <authorList>
            <person name="Huang X.-X."/>
            <person name="Xu L."/>
            <person name="Sun J.-Q."/>
        </authorList>
    </citation>
    <scope>NUCLEOTIDE SEQUENCE [LARGE SCALE GENOMIC DNA]</scope>
    <source>
        <strain evidence="2 3">SJ-92</strain>
    </source>
</reference>
<protein>
    <submittedName>
        <fullName evidence="2">DUF4123 domain-containing protein</fullName>
    </submittedName>
</protein>
<accession>A0A853JI99</accession>
<keyword evidence="3" id="KW-1185">Reference proteome</keyword>
<name>A0A853JI99_9GAMM</name>
<dbReference type="AlphaFoldDB" id="A0A853JI99"/>
<gene>
    <name evidence="2" type="ORF">H0E84_17310</name>
</gene>
<evidence type="ECO:0000313" key="3">
    <source>
        <dbReference type="Proteomes" id="UP000578091"/>
    </source>
</evidence>
<dbReference type="EMBL" id="JACCKA010000090">
    <property type="protein sequence ID" value="NZA28140.1"/>
    <property type="molecule type" value="Genomic_DNA"/>
</dbReference>
<sequence>MHVDIDTLVRQLGERLQAEEGLRPYLLIDPMLQEPLTEELLRFEECTTTTIPIERPGLSQEHKPRLIAWRPQAVGVLRASLMAALGEQADPAREASRGFAVGGWLQSAEPANVITRHLARQMWVARPQVGRVYLRLVDRRVFEWMWALLDEEQKATLLGPIAAWWTLDRCGNLVEHLSSRHAEGLQNGYNHSALTRDQWTSVDRCDLVQHLLRGWQRLARALPQNYLEFTAGALDGAQALGLESPQDLALMSAYVLQVHPRLCQHPQVSALVTGFKRNQGELSEALSSIPDPDGWDKIRQDLEQQFSTLPASQLSAIRADTRSANPR</sequence>
<dbReference type="InterPro" id="IPR025391">
    <property type="entry name" value="DUF4123"/>
</dbReference>
<proteinExistence type="predicted"/>
<evidence type="ECO:0000259" key="1">
    <source>
        <dbReference type="Pfam" id="PF13503"/>
    </source>
</evidence>
<feature type="domain" description="DUF4123" evidence="1">
    <location>
        <begin position="25"/>
        <end position="154"/>
    </location>
</feature>
<dbReference type="Proteomes" id="UP000578091">
    <property type="component" value="Unassembled WGS sequence"/>
</dbReference>
<comment type="caution">
    <text evidence="2">The sequence shown here is derived from an EMBL/GenBank/DDBJ whole genome shotgun (WGS) entry which is preliminary data.</text>
</comment>
<dbReference type="Pfam" id="PF13503">
    <property type="entry name" value="DUF4123"/>
    <property type="match status" value="1"/>
</dbReference>
<evidence type="ECO:0000313" key="2">
    <source>
        <dbReference type="EMBL" id="NZA28140.1"/>
    </source>
</evidence>
<dbReference type="RefSeq" id="WP_180679906.1">
    <property type="nucleotide sequence ID" value="NZ_JACCKA010000090.1"/>
</dbReference>